<dbReference type="CDD" id="cd00383">
    <property type="entry name" value="trans_reg_C"/>
    <property type="match status" value="1"/>
</dbReference>
<dbReference type="PANTHER" id="PTHR48111">
    <property type="entry name" value="REGULATOR OF RPOS"/>
    <property type="match status" value="1"/>
</dbReference>
<sequence>MLKVNATVYLREFLIVCHLGGGVPLLKALVIDDEVSVRSLLRNCLETDGFSVLEAATENEALDIAARTDLSVITLDLYLAEGDGLSIARRIRGRSNVPIIMVTGRDDPIDRVVGLELGADDYITKPFHVREFLARVHSVLRRSLPSQPQSELSTGDAANGGAMQFDGLTLLLDQFELIGRQGERCGLTTADFTLLMVFLENPKQVLSREQLLKKVAGLEWEPTDRSIDNRVARLRKKIERDPDHPQLIKTVRGIGYLFAWATASLVNMSDLDLNT</sequence>
<feature type="modified residue" description="4-aspartylphosphate" evidence="11">
    <location>
        <position position="76"/>
    </location>
</feature>
<protein>
    <recommendedName>
        <fullName evidence="10">Regulatory protein VirG</fullName>
    </recommendedName>
</protein>
<dbReference type="InterPro" id="IPR016032">
    <property type="entry name" value="Sig_transdc_resp-reg_C-effctor"/>
</dbReference>
<dbReference type="GO" id="GO:0005829">
    <property type="term" value="C:cytosol"/>
    <property type="evidence" value="ECO:0007669"/>
    <property type="project" value="TreeGrafter"/>
</dbReference>
<keyword evidence="8" id="KW-0010">Activator</keyword>
<feature type="DNA-binding region" description="OmpR/PhoB-type" evidence="12">
    <location>
        <begin position="160"/>
        <end position="260"/>
    </location>
</feature>
<evidence type="ECO:0000256" key="4">
    <source>
        <dbReference type="ARBA" id="ARBA00022553"/>
    </source>
</evidence>
<evidence type="ECO:0000256" key="8">
    <source>
        <dbReference type="ARBA" id="ARBA00023159"/>
    </source>
</evidence>
<keyword evidence="16" id="KW-1185">Reference proteome</keyword>
<evidence type="ECO:0000259" key="13">
    <source>
        <dbReference type="PROSITE" id="PS50110"/>
    </source>
</evidence>
<accession>A0A1G9MZP4</accession>
<comment type="subcellular location">
    <subcellularLocation>
        <location evidence="1">Cytoplasm</location>
    </subcellularLocation>
</comment>
<keyword evidence="5" id="KW-0902">Two-component regulatory system</keyword>
<keyword evidence="3" id="KW-0678">Repressor</keyword>
<dbReference type="InterPro" id="IPR001867">
    <property type="entry name" value="OmpR/PhoB-type_DNA-bd"/>
</dbReference>
<dbReference type="InterPro" id="IPR011006">
    <property type="entry name" value="CheY-like_superfamily"/>
</dbReference>
<evidence type="ECO:0000256" key="7">
    <source>
        <dbReference type="ARBA" id="ARBA00023125"/>
    </source>
</evidence>
<evidence type="ECO:0000256" key="3">
    <source>
        <dbReference type="ARBA" id="ARBA00022491"/>
    </source>
</evidence>
<dbReference type="InterPro" id="IPR001789">
    <property type="entry name" value="Sig_transdc_resp-reg_receiver"/>
</dbReference>
<reference evidence="15 16" key="1">
    <citation type="submission" date="2016-10" db="EMBL/GenBank/DDBJ databases">
        <authorList>
            <person name="de Groot N.N."/>
        </authorList>
    </citation>
    <scope>NUCLEOTIDE SEQUENCE [LARGE SCALE GENOMIC DNA]</scope>
    <source>
        <strain evidence="15 16">DSM 25294</strain>
    </source>
</reference>
<evidence type="ECO:0000313" key="15">
    <source>
        <dbReference type="EMBL" id="SDL79699.1"/>
    </source>
</evidence>
<evidence type="ECO:0000256" key="1">
    <source>
        <dbReference type="ARBA" id="ARBA00004496"/>
    </source>
</evidence>
<dbReference type="GO" id="GO:0006355">
    <property type="term" value="P:regulation of DNA-templated transcription"/>
    <property type="evidence" value="ECO:0007669"/>
    <property type="project" value="InterPro"/>
</dbReference>
<keyword evidence="4 11" id="KW-0597">Phosphoprotein</keyword>
<dbReference type="Proteomes" id="UP000199382">
    <property type="component" value="Unassembled WGS sequence"/>
</dbReference>
<dbReference type="EMBL" id="FNEK01000116">
    <property type="protein sequence ID" value="SDL79699.1"/>
    <property type="molecule type" value="Genomic_DNA"/>
</dbReference>
<dbReference type="Gene3D" id="6.10.250.690">
    <property type="match status" value="1"/>
</dbReference>
<evidence type="ECO:0000256" key="10">
    <source>
        <dbReference type="ARBA" id="ARBA00067337"/>
    </source>
</evidence>
<dbReference type="Gene3D" id="3.40.50.2300">
    <property type="match status" value="1"/>
</dbReference>
<dbReference type="InterPro" id="IPR039420">
    <property type="entry name" value="WalR-like"/>
</dbReference>
<feature type="domain" description="Response regulatory" evidence="13">
    <location>
        <begin position="27"/>
        <end position="140"/>
    </location>
</feature>
<dbReference type="SMART" id="SM00448">
    <property type="entry name" value="REC"/>
    <property type="match status" value="1"/>
</dbReference>
<dbReference type="Pfam" id="PF00072">
    <property type="entry name" value="Response_reg"/>
    <property type="match status" value="1"/>
</dbReference>
<dbReference type="SUPFAM" id="SSF52172">
    <property type="entry name" value="CheY-like"/>
    <property type="match status" value="1"/>
</dbReference>
<evidence type="ECO:0000256" key="11">
    <source>
        <dbReference type="PROSITE-ProRule" id="PRU00169"/>
    </source>
</evidence>
<evidence type="ECO:0000259" key="14">
    <source>
        <dbReference type="PROSITE" id="PS51755"/>
    </source>
</evidence>
<dbReference type="Pfam" id="PF00486">
    <property type="entry name" value="Trans_reg_C"/>
    <property type="match status" value="1"/>
</dbReference>
<feature type="domain" description="OmpR/PhoB-type" evidence="14">
    <location>
        <begin position="160"/>
        <end position="260"/>
    </location>
</feature>
<dbReference type="FunFam" id="1.10.10.10:FF:000099">
    <property type="entry name" value="Two-component system response regulator TorR"/>
    <property type="match status" value="1"/>
</dbReference>
<keyword evidence="9" id="KW-0804">Transcription</keyword>
<evidence type="ECO:0000313" key="16">
    <source>
        <dbReference type="Proteomes" id="UP000199382"/>
    </source>
</evidence>
<evidence type="ECO:0000256" key="5">
    <source>
        <dbReference type="ARBA" id="ARBA00023012"/>
    </source>
</evidence>
<dbReference type="PROSITE" id="PS50110">
    <property type="entry name" value="RESPONSE_REGULATORY"/>
    <property type="match status" value="1"/>
</dbReference>
<keyword evidence="6" id="KW-0805">Transcription regulation</keyword>
<dbReference type="GO" id="GO:0000976">
    <property type="term" value="F:transcription cis-regulatory region binding"/>
    <property type="evidence" value="ECO:0007669"/>
    <property type="project" value="TreeGrafter"/>
</dbReference>
<keyword evidence="7 12" id="KW-0238">DNA-binding</keyword>
<dbReference type="AlphaFoldDB" id="A0A1G9MZP4"/>
<keyword evidence="2" id="KW-0963">Cytoplasm</keyword>
<dbReference type="InterPro" id="IPR036388">
    <property type="entry name" value="WH-like_DNA-bd_sf"/>
</dbReference>
<proteinExistence type="predicted"/>
<name>A0A1G9MZP4_9RHOB</name>
<evidence type="ECO:0000256" key="12">
    <source>
        <dbReference type="PROSITE-ProRule" id="PRU01091"/>
    </source>
</evidence>
<dbReference type="SUPFAM" id="SSF46894">
    <property type="entry name" value="C-terminal effector domain of the bipartite response regulators"/>
    <property type="match status" value="1"/>
</dbReference>
<dbReference type="SMART" id="SM00862">
    <property type="entry name" value="Trans_reg_C"/>
    <property type="match status" value="1"/>
</dbReference>
<dbReference type="PROSITE" id="PS51755">
    <property type="entry name" value="OMPR_PHOB"/>
    <property type="match status" value="1"/>
</dbReference>
<dbReference type="GO" id="GO:0000156">
    <property type="term" value="F:phosphorelay response regulator activity"/>
    <property type="evidence" value="ECO:0007669"/>
    <property type="project" value="TreeGrafter"/>
</dbReference>
<dbReference type="PANTHER" id="PTHR48111:SF55">
    <property type="entry name" value="AEROBIC RESPIRATION CONTROL PROTEIN ARCA"/>
    <property type="match status" value="1"/>
</dbReference>
<dbReference type="GO" id="GO:0032993">
    <property type="term" value="C:protein-DNA complex"/>
    <property type="evidence" value="ECO:0007669"/>
    <property type="project" value="TreeGrafter"/>
</dbReference>
<evidence type="ECO:0000256" key="2">
    <source>
        <dbReference type="ARBA" id="ARBA00022490"/>
    </source>
</evidence>
<dbReference type="STRING" id="571298.SAMN04488026_11162"/>
<gene>
    <name evidence="15" type="ORF">SAMN04488026_11162</name>
</gene>
<evidence type="ECO:0000256" key="9">
    <source>
        <dbReference type="ARBA" id="ARBA00023163"/>
    </source>
</evidence>
<organism evidence="15 16">
    <name type="scientific">Aliiruegeria lutimaris</name>
    <dbReference type="NCBI Taxonomy" id="571298"/>
    <lineage>
        <taxon>Bacteria</taxon>
        <taxon>Pseudomonadati</taxon>
        <taxon>Pseudomonadota</taxon>
        <taxon>Alphaproteobacteria</taxon>
        <taxon>Rhodobacterales</taxon>
        <taxon>Roseobacteraceae</taxon>
        <taxon>Aliiruegeria</taxon>
    </lineage>
</organism>
<dbReference type="Gene3D" id="1.10.10.10">
    <property type="entry name" value="Winged helix-like DNA-binding domain superfamily/Winged helix DNA-binding domain"/>
    <property type="match status" value="1"/>
</dbReference>
<evidence type="ECO:0000256" key="6">
    <source>
        <dbReference type="ARBA" id="ARBA00023015"/>
    </source>
</evidence>